<dbReference type="InterPro" id="IPR050835">
    <property type="entry name" value="ABC_transporter_sub-D"/>
</dbReference>
<dbReference type="Proteomes" id="UP000254848">
    <property type="component" value="Unassembled WGS sequence"/>
</dbReference>
<dbReference type="Pfam" id="PF00005">
    <property type="entry name" value="ABC_tran"/>
    <property type="match status" value="1"/>
</dbReference>
<dbReference type="CDD" id="cd03223">
    <property type="entry name" value="ABCD_peroxisomal_ALDP"/>
    <property type="match status" value="1"/>
</dbReference>
<evidence type="ECO:0000259" key="10">
    <source>
        <dbReference type="PROSITE" id="PS50929"/>
    </source>
</evidence>
<dbReference type="GO" id="GO:0005886">
    <property type="term" value="C:plasma membrane"/>
    <property type="evidence" value="ECO:0007669"/>
    <property type="project" value="UniProtKB-SubCell"/>
</dbReference>
<evidence type="ECO:0000256" key="7">
    <source>
        <dbReference type="ARBA" id="ARBA00023136"/>
    </source>
</evidence>
<dbReference type="PROSITE" id="PS50893">
    <property type="entry name" value="ABC_TRANSPORTER_2"/>
    <property type="match status" value="1"/>
</dbReference>
<gene>
    <name evidence="11" type="ORF">C8D90_101764</name>
</gene>
<protein>
    <submittedName>
        <fullName evidence="11">Putative ATP-binding cassette transporter</fullName>
    </submittedName>
</protein>
<comment type="caution">
    <text evidence="11">The sequence shown here is derived from an EMBL/GenBank/DDBJ whole genome shotgun (WGS) entry which is preliminary data.</text>
</comment>
<sequence>MQSITGKAAHWAEIWRLIKPYWISEEKVSAWSHLIAIIVLTLGGVYINVLINEWNRVFYDALQNHHYAVFKTQLIRFSYLAFFFIVIAIYRVYLTQGLQMLWRRWMTRQYMDKWLAHQSYYHTEMQQTIDNPDQRIAQDLSALTNGTLSLTLGLLSSLVTLGSFIAILWSVSGPLTLMIHQHTLTIPGYMVWFALLYAGLGSLIIWWIGRPLVGLSFDQERFEANFRFGLIRVRSNADAIALYHGESQEKNQLNHQFENIRANWWDIMRLTRRLNVASTFYDQFAIIFPILVAAPRYFANAIQLGTLMQVASAFGQVQGALSWFIGAFTDLASWKACVNRLAGFNAAVELIEQQPVTIRRTPLNDPDDALVLRDLSLSLHDGWPLFSHANLRARRGDKILIAGPSGCGKSTLLRAIAGVWPYGQGEIGLPPDERQTLFLPQRSYLPVDTLRAALCYPRDAAQFGDETLRDVLHACRLGYLRDKLDLRANWGGTLSPGEQQRLAFARALIIRPDILYLDEATSALDEETEQHVYQLLNARLPNVTLISVAHRSSVASFHTLRWQFIRPAAPGDDGDIRLSPSSIQVSQLSA</sequence>
<dbReference type="InterPro" id="IPR003439">
    <property type="entry name" value="ABC_transporter-like_ATP-bd"/>
</dbReference>
<dbReference type="EMBL" id="QRAP01000001">
    <property type="protein sequence ID" value="RDK97316.1"/>
    <property type="molecule type" value="Genomic_DNA"/>
</dbReference>
<feature type="transmembrane region" description="Helical" evidence="8">
    <location>
        <begin position="74"/>
        <end position="94"/>
    </location>
</feature>
<dbReference type="GO" id="GO:0140359">
    <property type="term" value="F:ABC-type transporter activity"/>
    <property type="evidence" value="ECO:0007669"/>
    <property type="project" value="InterPro"/>
</dbReference>
<evidence type="ECO:0000256" key="3">
    <source>
        <dbReference type="ARBA" id="ARBA00022692"/>
    </source>
</evidence>
<dbReference type="Gene3D" id="3.40.50.300">
    <property type="entry name" value="P-loop containing nucleotide triphosphate hydrolases"/>
    <property type="match status" value="1"/>
</dbReference>
<dbReference type="GO" id="GO:0005524">
    <property type="term" value="F:ATP binding"/>
    <property type="evidence" value="ECO:0007669"/>
    <property type="project" value="UniProtKB-KW"/>
</dbReference>
<feature type="domain" description="ABC transmembrane type-1" evidence="10">
    <location>
        <begin position="35"/>
        <end position="333"/>
    </location>
</feature>
<proteinExistence type="predicted"/>
<accession>A0A370R4I9</accession>
<dbReference type="RefSeq" id="WP_115457048.1">
    <property type="nucleotide sequence ID" value="NZ_QRAP01000001.1"/>
</dbReference>
<dbReference type="InterPro" id="IPR003593">
    <property type="entry name" value="AAA+_ATPase"/>
</dbReference>
<dbReference type="Gene3D" id="1.20.1560.10">
    <property type="entry name" value="ABC transporter type 1, transmembrane domain"/>
    <property type="match status" value="1"/>
</dbReference>
<dbReference type="GO" id="GO:0016887">
    <property type="term" value="F:ATP hydrolysis activity"/>
    <property type="evidence" value="ECO:0007669"/>
    <property type="project" value="InterPro"/>
</dbReference>
<keyword evidence="3 8" id="KW-0812">Transmembrane</keyword>
<evidence type="ECO:0000256" key="6">
    <source>
        <dbReference type="ARBA" id="ARBA00022989"/>
    </source>
</evidence>
<evidence type="ECO:0000259" key="9">
    <source>
        <dbReference type="PROSITE" id="PS50893"/>
    </source>
</evidence>
<dbReference type="InterPro" id="IPR036640">
    <property type="entry name" value="ABC1_TM_sf"/>
</dbReference>
<feature type="transmembrane region" description="Helical" evidence="8">
    <location>
        <begin position="34"/>
        <end position="54"/>
    </location>
</feature>
<evidence type="ECO:0000256" key="4">
    <source>
        <dbReference type="ARBA" id="ARBA00022741"/>
    </source>
</evidence>
<dbReference type="PANTHER" id="PTHR11384:SF59">
    <property type="entry name" value="LYSOSOMAL COBALAMIN TRANSPORTER ABCD4"/>
    <property type="match status" value="1"/>
</dbReference>
<dbReference type="OrthoDB" id="9810134at2"/>
<dbReference type="AlphaFoldDB" id="A0A370R4I9"/>
<feature type="transmembrane region" description="Helical" evidence="8">
    <location>
        <begin position="189"/>
        <end position="209"/>
    </location>
</feature>
<dbReference type="InterPro" id="IPR011527">
    <property type="entry name" value="ABC1_TM_dom"/>
</dbReference>
<dbReference type="PROSITE" id="PS00211">
    <property type="entry name" value="ABC_TRANSPORTER_1"/>
    <property type="match status" value="1"/>
</dbReference>
<comment type="subcellular location">
    <subcellularLocation>
        <location evidence="1">Cell membrane</location>
        <topology evidence="1">Multi-pass membrane protein</topology>
    </subcellularLocation>
</comment>
<evidence type="ECO:0000313" key="11">
    <source>
        <dbReference type="EMBL" id="RDK97316.1"/>
    </source>
</evidence>
<organism evidence="11 12">
    <name type="scientific">Enterobacillus tribolii</name>
    <dbReference type="NCBI Taxonomy" id="1487935"/>
    <lineage>
        <taxon>Bacteria</taxon>
        <taxon>Pseudomonadati</taxon>
        <taxon>Pseudomonadota</taxon>
        <taxon>Gammaproteobacteria</taxon>
        <taxon>Enterobacterales</taxon>
        <taxon>Hafniaceae</taxon>
        <taxon>Enterobacillus</taxon>
    </lineage>
</organism>
<keyword evidence="5 11" id="KW-0067">ATP-binding</keyword>
<dbReference type="Pfam" id="PF06472">
    <property type="entry name" value="ABC_membrane_2"/>
    <property type="match status" value="1"/>
</dbReference>
<keyword evidence="6 8" id="KW-1133">Transmembrane helix</keyword>
<dbReference type="PROSITE" id="PS50929">
    <property type="entry name" value="ABC_TM1F"/>
    <property type="match status" value="1"/>
</dbReference>
<dbReference type="SUPFAM" id="SSF90123">
    <property type="entry name" value="ABC transporter transmembrane region"/>
    <property type="match status" value="1"/>
</dbReference>
<keyword evidence="2" id="KW-0813">Transport</keyword>
<keyword evidence="12" id="KW-1185">Reference proteome</keyword>
<keyword evidence="7 8" id="KW-0472">Membrane</keyword>
<dbReference type="SMART" id="SM00382">
    <property type="entry name" value="AAA"/>
    <property type="match status" value="1"/>
</dbReference>
<dbReference type="InterPro" id="IPR017871">
    <property type="entry name" value="ABC_transporter-like_CS"/>
</dbReference>
<reference evidence="11 12" key="1">
    <citation type="submission" date="2018-07" db="EMBL/GenBank/DDBJ databases">
        <title>Genomic Encyclopedia of Type Strains, Phase IV (KMG-IV): sequencing the most valuable type-strain genomes for metagenomic binning, comparative biology and taxonomic classification.</title>
        <authorList>
            <person name="Goeker M."/>
        </authorList>
    </citation>
    <scope>NUCLEOTIDE SEQUENCE [LARGE SCALE GENOMIC DNA]</scope>
    <source>
        <strain evidence="11 12">DSM 103736</strain>
    </source>
</reference>
<keyword evidence="4" id="KW-0547">Nucleotide-binding</keyword>
<evidence type="ECO:0000256" key="5">
    <source>
        <dbReference type="ARBA" id="ARBA00022840"/>
    </source>
</evidence>
<name>A0A370R4I9_9GAMM</name>
<feature type="domain" description="ABC transporter" evidence="9">
    <location>
        <begin position="370"/>
        <end position="588"/>
    </location>
</feature>
<dbReference type="SUPFAM" id="SSF52540">
    <property type="entry name" value="P-loop containing nucleoside triphosphate hydrolases"/>
    <property type="match status" value="1"/>
</dbReference>
<evidence type="ECO:0000313" key="12">
    <source>
        <dbReference type="Proteomes" id="UP000254848"/>
    </source>
</evidence>
<evidence type="ECO:0000256" key="1">
    <source>
        <dbReference type="ARBA" id="ARBA00004651"/>
    </source>
</evidence>
<evidence type="ECO:0000256" key="8">
    <source>
        <dbReference type="SAM" id="Phobius"/>
    </source>
</evidence>
<evidence type="ECO:0000256" key="2">
    <source>
        <dbReference type="ARBA" id="ARBA00022448"/>
    </source>
</evidence>
<dbReference type="InterPro" id="IPR027417">
    <property type="entry name" value="P-loop_NTPase"/>
</dbReference>
<feature type="transmembrane region" description="Helical" evidence="8">
    <location>
        <begin position="148"/>
        <end position="169"/>
    </location>
</feature>
<dbReference type="PANTHER" id="PTHR11384">
    <property type="entry name" value="ATP-BINDING CASSETTE, SUB-FAMILY D MEMBER"/>
    <property type="match status" value="1"/>
</dbReference>